<accession>A0A2T3YZJ9</accession>
<name>A0A2T3YZJ9_TRIA4</name>
<proteinExistence type="predicted"/>
<keyword evidence="2" id="KW-1185">Reference proteome</keyword>
<evidence type="ECO:0000313" key="2">
    <source>
        <dbReference type="Proteomes" id="UP000240493"/>
    </source>
</evidence>
<dbReference type="AlphaFoldDB" id="A0A2T3YZJ9"/>
<dbReference type="EMBL" id="KZ679266">
    <property type="protein sequence ID" value="PTB38001.1"/>
    <property type="molecule type" value="Genomic_DNA"/>
</dbReference>
<sequence length="73" mass="7711">MLCNLCNMTQLIPEKLVGKFSDSPLGGGQLNFAFVRRISISSLDTVISHSGTASASAVALRDALWLGGDSHSF</sequence>
<evidence type="ECO:0000313" key="1">
    <source>
        <dbReference type="EMBL" id="PTB38001.1"/>
    </source>
</evidence>
<reference evidence="1 2" key="1">
    <citation type="submission" date="2016-07" db="EMBL/GenBank/DDBJ databases">
        <title>Multiple horizontal gene transfer events from other fungi enriched the ability of initially mycotrophic Trichoderma (Ascomycota) to feed on dead plant biomass.</title>
        <authorList>
            <consortium name="DOE Joint Genome Institute"/>
            <person name="Aerts A."/>
            <person name="Atanasova L."/>
            <person name="Chenthamara K."/>
            <person name="Zhang J."/>
            <person name="Grujic M."/>
            <person name="Henrissat B."/>
            <person name="Kuo A."/>
            <person name="Salamov A."/>
            <person name="Lipzen A."/>
            <person name="Labutti K."/>
            <person name="Barry K."/>
            <person name="Miao Y."/>
            <person name="Rahimi M.J."/>
            <person name="Shen Q."/>
            <person name="Grigoriev I.V."/>
            <person name="Kubicek C.P."/>
            <person name="Druzhinina I.S."/>
        </authorList>
    </citation>
    <scope>NUCLEOTIDE SEQUENCE [LARGE SCALE GENOMIC DNA]</scope>
    <source>
        <strain evidence="1 2">CBS 433.97</strain>
    </source>
</reference>
<protein>
    <submittedName>
        <fullName evidence="1">Uncharacterized protein</fullName>
    </submittedName>
</protein>
<organism evidence="1 2">
    <name type="scientific">Trichoderma asperellum (strain ATCC 204424 / CBS 433.97 / NBRC 101777)</name>
    <dbReference type="NCBI Taxonomy" id="1042311"/>
    <lineage>
        <taxon>Eukaryota</taxon>
        <taxon>Fungi</taxon>
        <taxon>Dikarya</taxon>
        <taxon>Ascomycota</taxon>
        <taxon>Pezizomycotina</taxon>
        <taxon>Sordariomycetes</taxon>
        <taxon>Hypocreomycetidae</taxon>
        <taxon>Hypocreales</taxon>
        <taxon>Hypocreaceae</taxon>
        <taxon>Trichoderma</taxon>
    </lineage>
</organism>
<dbReference type="Proteomes" id="UP000240493">
    <property type="component" value="Unassembled WGS sequence"/>
</dbReference>
<gene>
    <name evidence="1" type="ORF">M441DRAFT_244928</name>
</gene>